<accession>A0A7W6VFS3</accession>
<evidence type="ECO:0000313" key="1">
    <source>
        <dbReference type="EMBL" id="MBB4483420.1"/>
    </source>
</evidence>
<proteinExistence type="predicted"/>
<dbReference type="RefSeq" id="WP_281421732.1">
    <property type="nucleotide sequence ID" value="NZ_JACIHU010000021.1"/>
</dbReference>
<dbReference type="EMBL" id="JACIHU010000021">
    <property type="protein sequence ID" value="MBB4483420.1"/>
    <property type="molecule type" value="Genomic_DNA"/>
</dbReference>
<dbReference type="Proteomes" id="UP000523431">
    <property type="component" value="Unassembled WGS sequence"/>
</dbReference>
<organism evidence="1 4">
    <name type="scientific">Rhizobium etli</name>
    <dbReference type="NCBI Taxonomy" id="29449"/>
    <lineage>
        <taxon>Bacteria</taxon>
        <taxon>Pseudomonadati</taxon>
        <taxon>Pseudomonadota</taxon>
        <taxon>Alphaproteobacteria</taxon>
        <taxon>Hyphomicrobiales</taxon>
        <taxon>Rhizobiaceae</taxon>
        <taxon>Rhizobium/Agrobacterium group</taxon>
        <taxon>Rhizobium</taxon>
    </lineage>
</organism>
<sequence length="40" mass="4610">MTGRHQFGSKKLGIFRALVKVVEMLERDYGIRITDANCKK</sequence>
<comment type="caution">
    <text evidence="1">The sequence shown here is derived from an EMBL/GenBank/DDBJ whole genome shotgun (WGS) entry which is preliminary data.</text>
</comment>
<dbReference type="AlphaFoldDB" id="A0A7W6VFS3"/>
<gene>
    <name evidence="1" type="ORF">GGE46_006042</name>
    <name evidence="2" type="ORF">GGE57_006011</name>
</gene>
<protein>
    <submittedName>
        <fullName evidence="1">Uncharacterized protein</fullName>
    </submittedName>
</protein>
<evidence type="ECO:0000313" key="3">
    <source>
        <dbReference type="Proteomes" id="UP000523431"/>
    </source>
</evidence>
<reference evidence="3 4" key="1">
    <citation type="submission" date="2020-08" db="EMBL/GenBank/DDBJ databases">
        <title>Genomic Encyclopedia of Type Strains, Phase IV (KMG-V): Genome sequencing to study the core and pangenomes of soil and plant-associated prokaryotes.</title>
        <authorList>
            <person name="Whitman W."/>
        </authorList>
    </citation>
    <scope>NUCLEOTIDE SEQUENCE [LARGE SCALE GENOMIC DNA]</scope>
    <source>
        <strain evidence="1 4">SEMIA 471</strain>
        <strain evidence="2 3">SEMIA 489</strain>
    </source>
</reference>
<name>A0A7W6VFS3_RHIET</name>
<evidence type="ECO:0000313" key="4">
    <source>
        <dbReference type="Proteomes" id="UP000557344"/>
    </source>
</evidence>
<evidence type="ECO:0000313" key="2">
    <source>
        <dbReference type="EMBL" id="MBB4539221.1"/>
    </source>
</evidence>
<dbReference type="EMBL" id="JACIID010000021">
    <property type="protein sequence ID" value="MBB4539221.1"/>
    <property type="molecule type" value="Genomic_DNA"/>
</dbReference>
<dbReference type="Proteomes" id="UP000557344">
    <property type="component" value="Unassembled WGS sequence"/>
</dbReference>